<dbReference type="AlphaFoldDB" id="A0ABD3N608"/>
<name>A0ABD3N608_9STRA</name>
<dbReference type="CDD" id="cd09620">
    <property type="entry name" value="CBM9_like_3"/>
    <property type="match status" value="1"/>
</dbReference>
<dbReference type="PANTHER" id="PTHR35532:SF5">
    <property type="entry name" value="CARBOHYDRATE-BINDING DOMAIN-CONTAINING PROTEIN"/>
    <property type="match status" value="1"/>
</dbReference>
<comment type="caution">
    <text evidence="1">The sequence shown here is derived from an EMBL/GenBank/DDBJ whole genome shotgun (WGS) entry which is preliminary data.</text>
</comment>
<dbReference type="SUPFAM" id="SSF49344">
    <property type="entry name" value="CBD9-like"/>
    <property type="match status" value="1"/>
</dbReference>
<evidence type="ECO:0008006" key="3">
    <source>
        <dbReference type="Google" id="ProtNLM"/>
    </source>
</evidence>
<sequence>MMVSVDAIKSYASIYPRQYIAYRVPPAPANNDGDNNNNDLSSSMPSPAVTIDGNLDKDFWKDVDWTDDFADIATDTVPKFHTRVKMRWDDEYLYVGAYLFEVFVDTEGSNHNYKEFEINALGTTWSLLLNKPYADNGGENSKRVDADGEPAKCVILFHVKMPIPTRYRHFLHVDGLLGYDMGPHLQSAVKVYPDGAINQPTIKNICWTVEIAFPISKLMERNSLAKRPVNNVFWRINFSRVQWGWKLNEEGQYEKEPCCQTCATPGSAAEDNWVWSKQGEVAMHLPEKWGILQFEANRQSDGKMRYYDEWPCRCAAMAMYYAMKKYHETEGKYTTNVEDLKPHANSHFPICDEAEMSISLTNSGYEARASIASYSASVNEERYLVVLPDKLTSDTGSAVTE</sequence>
<dbReference type="PANTHER" id="PTHR35532">
    <property type="entry name" value="SIMILAR TO POLYHYDROXYALKANOATE DEPOLYMERASE"/>
    <property type="match status" value="1"/>
</dbReference>
<keyword evidence="2" id="KW-1185">Reference proteome</keyword>
<protein>
    <recommendedName>
        <fullName evidence="3">Carbohydrate-binding domain-containing protein</fullName>
    </recommendedName>
</protein>
<organism evidence="1 2">
    <name type="scientific">Discostella pseudostelligera</name>
    <dbReference type="NCBI Taxonomy" id="259834"/>
    <lineage>
        <taxon>Eukaryota</taxon>
        <taxon>Sar</taxon>
        <taxon>Stramenopiles</taxon>
        <taxon>Ochrophyta</taxon>
        <taxon>Bacillariophyta</taxon>
        <taxon>Coscinodiscophyceae</taxon>
        <taxon>Thalassiosirophycidae</taxon>
        <taxon>Stephanodiscales</taxon>
        <taxon>Stephanodiscaceae</taxon>
        <taxon>Discostella</taxon>
    </lineage>
</organism>
<evidence type="ECO:0000313" key="1">
    <source>
        <dbReference type="EMBL" id="KAL3771074.1"/>
    </source>
</evidence>
<dbReference type="EMBL" id="JALLBG020000031">
    <property type="protein sequence ID" value="KAL3771074.1"/>
    <property type="molecule type" value="Genomic_DNA"/>
</dbReference>
<gene>
    <name evidence="1" type="ORF">ACHAWU_006451</name>
</gene>
<accession>A0ABD3N608</accession>
<dbReference type="Gene3D" id="2.60.40.1190">
    <property type="match status" value="2"/>
</dbReference>
<evidence type="ECO:0000313" key="2">
    <source>
        <dbReference type="Proteomes" id="UP001530293"/>
    </source>
</evidence>
<reference evidence="1 2" key="1">
    <citation type="submission" date="2024-10" db="EMBL/GenBank/DDBJ databases">
        <title>Updated reference genomes for cyclostephanoid diatoms.</title>
        <authorList>
            <person name="Roberts W.R."/>
            <person name="Alverson A.J."/>
        </authorList>
    </citation>
    <scope>NUCLEOTIDE SEQUENCE [LARGE SCALE GENOMIC DNA]</scope>
    <source>
        <strain evidence="1 2">AJA232-27</strain>
    </source>
</reference>
<dbReference type="Proteomes" id="UP001530293">
    <property type="component" value="Unassembled WGS sequence"/>
</dbReference>
<proteinExistence type="predicted"/>